<feature type="transmembrane region" description="Helical" evidence="1">
    <location>
        <begin position="39"/>
        <end position="57"/>
    </location>
</feature>
<name>A0ABQ0H7I9_9ACTN</name>
<evidence type="ECO:0000313" key="3">
    <source>
        <dbReference type="Proteomes" id="UP000004881"/>
    </source>
</evidence>
<accession>A0ABQ0H7I9</accession>
<dbReference type="Proteomes" id="UP000004881">
    <property type="component" value="Unassembled WGS sequence"/>
</dbReference>
<evidence type="ECO:0000313" key="2">
    <source>
        <dbReference type="EMBL" id="GAB41855.1"/>
    </source>
</evidence>
<feature type="transmembrane region" description="Helical" evidence="1">
    <location>
        <begin position="95"/>
        <end position="120"/>
    </location>
</feature>
<organism evidence="2 3">
    <name type="scientific">Gordonia terrae NBRC 100016</name>
    <dbReference type="NCBI Taxonomy" id="1089454"/>
    <lineage>
        <taxon>Bacteria</taxon>
        <taxon>Bacillati</taxon>
        <taxon>Actinomycetota</taxon>
        <taxon>Actinomycetes</taxon>
        <taxon>Mycobacteriales</taxon>
        <taxon>Gordoniaceae</taxon>
        <taxon>Gordonia</taxon>
    </lineage>
</organism>
<comment type="caution">
    <text evidence="2">The sequence shown here is derived from an EMBL/GenBank/DDBJ whole genome shotgun (WGS) entry which is preliminary data.</text>
</comment>
<feature type="transmembrane region" description="Helical" evidence="1">
    <location>
        <begin position="140"/>
        <end position="161"/>
    </location>
</feature>
<proteinExistence type="predicted"/>
<feature type="transmembrane region" description="Helical" evidence="1">
    <location>
        <begin position="6"/>
        <end position="27"/>
    </location>
</feature>
<keyword evidence="1" id="KW-0472">Membrane</keyword>
<gene>
    <name evidence="2" type="ORF">GOTRE_001_01040</name>
</gene>
<keyword evidence="3" id="KW-1185">Reference proteome</keyword>
<evidence type="ECO:0000256" key="1">
    <source>
        <dbReference type="SAM" id="Phobius"/>
    </source>
</evidence>
<reference evidence="2 3" key="1">
    <citation type="submission" date="2012-02" db="EMBL/GenBank/DDBJ databases">
        <title>Whole genome shotgun sequence of Gordonia terrae NBRC 100016.</title>
        <authorList>
            <person name="Takarada H."/>
            <person name="Hosoyama A."/>
            <person name="Tsuchikane K."/>
            <person name="Katsumata H."/>
            <person name="Yamazaki S."/>
            <person name="Fujita N."/>
        </authorList>
    </citation>
    <scope>NUCLEOTIDE SEQUENCE [LARGE SCALE GENOMIC DNA]</scope>
    <source>
        <strain evidence="2 3">NBRC 100016</strain>
    </source>
</reference>
<keyword evidence="1" id="KW-1133">Transmembrane helix</keyword>
<keyword evidence="1" id="KW-0812">Transmembrane</keyword>
<dbReference type="EMBL" id="BAFD01000001">
    <property type="protein sequence ID" value="GAB41855.1"/>
    <property type="molecule type" value="Genomic_DNA"/>
</dbReference>
<protein>
    <submittedName>
        <fullName evidence="2">Uncharacterized protein</fullName>
    </submittedName>
</protein>
<sequence>MVIANVVAQGALLGLFGAVVACGVAAARQPDRGGEAWRALVSCAVAVSAAVGVVVIAPQGDVASAIVFALLCVGALMLFSAHLHGASLAVMVDPLVWMASAIWVFIVFAATGAPIEMGVVPADPIAELALRAELNRPPRWVRTGSVIAIFGLVAAIVFRVARPASRGDGFGALVPGAHARCPQNTNVVSRSGV</sequence>
<feature type="transmembrane region" description="Helical" evidence="1">
    <location>
        <begin position="63"/>
        <end position="83"/>
    </location>
</feature>